<evidence type="ECO:0000313" key="4">
    <source>
        <dbReference type="Proteomes" id="UP001294412"/>
    </source>
</evidence>
<reference evidence="3 4" key="1">
    <citation type="submission" date="2023-12" db="EMBL/GenBank/DDBJ databases">
        <title>Description of Novel Strain Fulvimarina sp. 2208YS6-2-32 isolated from Uroteuthis (Photololigo) edulis.</title>
        <authorList>
            <person name="Park J.-S."/>
        </authorList>
    </citation>
    <scope>NUCLEOTIDE SEQUENCE [LARGE SCALE GENOMIC DNA]</scope>
    <source>
        <strain evidence="3 4">2208YS6-2-32</strain>
    </source>
</reference>
<name>A0ABU5I1U5_9HYPH</name>
<accession>A0ABU5I1U5</accession>
<evidence type="ECO:0000313" key="3">
    <source>
        <dbReference type="EMBL" id="MDY8108141.1"/>
    </source>
</evidence>
<keyword evidence="1" id="KW-0472">Membrane</keyword>
<comment type="caution">
    <text evidence="3">The sequence shown here is derived from an EMBL/GenBank/DDBJ whole genome shotgun (WGS) entry which is preliminary data.</text>
</comment>
<proteinExistence type="predicted"/>
<gene>
    <name evidence="3" type="ORF">U0C82_03130</name>
</gene>
<protein>
    <submittedName>
        <fullName evidence="3">Tripartite tricarboxylate transporter TctB family protein</fullName>
    </submittedName>
</protein>
<evidence type="ECO:0000259" key="2">
    <source>
        <dbReference type="Pfam" id="PF07331"/>
    </source>
</evidence>
<dbReference type="EMBL" id="JAXLPB010000001">
    <property type="protein sequence ID" value="MDY8108141.1"/>
    <property type="molecule type" value="Genomic_DNA"/>
</dbReference>
<organism evidence="3 4">
    <name type="scientific">Fulvimarina uroteuthidis</name>
    <dbReference type="NCBI Taxonomy" id="3098149"/>
    <lineage>
        <taxon>Bacteria</taxon>
        <taxon>Pseudomonadati</taxon>
        <taxon>Pseudomonadota</taxon>
        <taxon>Alphaproteobacteria</taxon>
        <taxon>Hyphomicrobiales</taxon>
        <taxon>Aurantimonadaceae</taxon>
        <taxon>Fulvimarina</taxon>
    </lineage>
</organism>
<feature type="transmembrane region" description="Helical" evidence="1">
    <location>
        <begin position="89"/>
        <end position="106"/>
    </location>
</feature>
<feature type="transmembrane region" description="Helical" evidence="1">
    <location>
        <begin position="9"/>
        <end position="27"/>
    </location>
</feature>
<evidence type="ECO:0000256" key="1">
    <source>
        <dbReference type="SAM" id="Phobius"/>
    </source>
</evidence>
<feature type="transmembrane region" description="Helical" evidence="1">
    <location>
        <begin position="112"/>
        <end position="129"/>
    </location>
</feature>
<feature type="transmembrane region" description="Helical" evidence="1">
    <location>
        <begin position="136"/>
        <end position="158"/>
    </location>
</feature>
<feature type="domain" description="DUF1468" evidence="2">
    <location>
        <begin position="10"/>
        <end position="163"/>
    </location>
</feature>
<dbReference type="InterPro" id="IPR009936">
    <property type="entry name" value="DUF1468"/>
</dbReference>
<dbReference type="RefSeq" id="WP_322185588.1">
    <property type="nucleotide sequence ID" value="NZ_JAXLPB010000001.1"/>
</dbReference>
<keyword evidence="4" id="KW-1185">Reference proteome</keyword>
<dbReference type="Pfam" id="PF07331">
    <property type="entry name" value="TctB"/>
    <property type="match status" value="1"/>
</dbReference>
<keyword evidence="1" id="KW-1133">Transmembrane helix</keyword>
<keyword evidence="1" id="KW-0812">Transmembrane</keyword>
<sequence length="172" mass="18703">MTATRAKELVTGIAMLGIGLVYLFMTMELPDRGTVDAATIPYVLAFGMVLLGLLQCISVFRGPMPAPTDREDPPLTKDEVLSVDSRRESYVVVALTLALVALYTALLRPIGFPFATAAYLFLQFWLLTPKDTKPPFGLYALIAGVASGAIFLLFRYAFDLLLPAGPLTPYLP</sequence>
<dbReference type="Proteomes" id="UP001294412">
    <property type="component" value="Unassembled WGS sequence"/>
</dbReference>
<feature type="transmembrane region" description="Helical" evidence="1">
    <location>
        <begin position="39"/>
        <end position="60"/>
    </location>
</feature>